<dbReference type="EMBL" id="LAZR01024400">
    <property type="protein sequence ID" value="KKL75272.1"/>
    <property type="molecule type" value="Genomic_DNA"/>
</dbReference>
<proteinExistence type="predicted"/>
<sequence length="66" mass="7389">MTAECSHHFVIETANGPMSRGVCKKCGAIQDFKNSVTEQTWMETRNTLYTGPVADSVFPHKREGEE</sequence>
<evidence type="ECO:0000313" key="1">
    <source>
        <dbReference type="EMBL" id="KKL75272.1"/>
    </source>
</evidence>
<protein>
    <submittedName>
        <fullName evidence="1">Uncharacterized protein</fullName>
    </submittedName>
</protein>
<comment type="caution">
    <text evidence="1">The sequence shown here is derived from an EMBL/GenBank/DDBJ whole genome shotgun (WGS) entry which is preliminary data.</text>
</comment>
<gene>
    <name evidence="1" type="ORF">LCGC14_2056600</name>
</gene>
<name>A0A0F9HJH1_9ZZZZ</name>
<organism evidence="1">
    <name type="scientific">marine sediment metagenome</name>
    <dbReference type="NCBI Taxonomy" id="412755"/>
    <lineage>
        <taxon>unclassified sequences</taxon>
        <taxon>metagenomes</taxon>
        <taxon>ecological metagenomes</taxon>
    </lineage>
</organism>
<dbReference type="AlphaFoldDB" id="A0A0F9HJH1"/>
<accession>A0A0F9HJH1</accession>
<reference evidence="1" key="1">
    <citation type="journal article" date="2015" name="Nature">
        <title>Complex archaea that bridge the gap between prokaryotes and eukaryotes.</title>
        <authorList>
            <person name="Spang A."/>
            <person name="Saw J.H."/>
            <person name="Jorgensen S.L."/>
            <person name="Zaremba-Niedzwiedzka K."/>
            <person name="Martijn J."/>
            <person name="Lind A.E."/>
            <person name="van Eijk R."/>
            <person name="Schleper C."/>
            <person name="Guy L."/>
            <person name="Ettema T.J."/>
        </authorList>
    </citation>
    <scope>NUCLEOTIDE SEQUENCE</scope>
</reference>